<name>A0A0R2CB32_9LACO</name>
<accession>A0A0R2CB32</accession>
<proteinExistence type="predicted"/>
<evidence type="ECO:0000256" key="1">
    <source>
        <dbReference type="SAM" id="Phobius"/>
    </source>
</evidence>
<keyword evidence="1" id="KW-0472">Membrane</keyword>
<dbReference type="EMBL" id="AYYX01000013">
    <property type="protein sequence ID" value="KRM89071.1"/>
    <property type="molecule type" value="Genomic_DNA"/>
</dbReference>
<dbReference type="Proteomes" id="UP000051576">
    <property type="component" value="Unassembled WGS sequence"/>
</dbReference>
<evidence type="ECO:0000313" key="3">
    <source>
        <dbReference type="Proteomes" id="UP000051576"/>
    </source>
</evidence>
<comment type="caution">
    <text evidence="2">The sequence shown here is derived from an EMBL/GenBank/DDBJ whole genome shotgun (WGS) entry which is preliminary data.</text>
</comment>
<protein>
    <submittedName>
        <fullName evidence="2">Uncharacterized protein</fullName>
    </submittedName>
</protein>
<sequence length="60" mass="6488">MLIDLLTGAWSYGILSGVTNIVFAFVYNKLYVNDLLTAGYQPADSASKDALLAKEFTVQG</sequence>
<dbReference type="AlphaFoldDB" id="A0A0R2CB32"/>
<keyword evidence="1" id="KW-0812">Transmembrane</keyword>
<gene>
    <name evidence="2" type="ORF">FD21_GL000333</name>
</gene>
<keyword evidence="3" id="KW-1185">Reference proteome</keyword>
<dbReference type="RefSeq" id="WP_010581499.1">
    <property type="nucleotide sequence ID" value="NZ_AHYZ01000197.1"/>
</dbReference>
<organism evidence="2 3">
    <name type="scientific">Liquorilactobacillus vini DSM 20605</name>
    <dbReference type="NCBI Taxonomy" id="1133569"/>
    <lineage>
        <taxon>Bacteria</taxon>
        <taxon>Bacillati</taxon>
        <taxon>Bacillota</taxon>
        <taxon>Bacilli</taxon>
        <taxon>Lactobacillales</taxon>
        <taxon>Lactobacillaceae</taxon>
        <taxon>Liquorilactobacillus</taxon>
    </lineage>
</organism>
<keyword evidence="1" id="KW-1133">Transmembrane helix</keyword>
<dbReference type="PATRIC" id="fig|1133569.4.peg.355"/>
<dbReference type="STRING" id="1133569.FD21_GL000333"/>
<feature type="transmembrane region" description="Helical" evidence="1">
    <location>
        <begin position="6"/>
        <end position="27"/>
    </location>
</feature>
<reference evidence="2 3" key="1">
    <citation type="journal article" date="2015" name="Genome Announc.">
        <title>Expanding the biotechnology potential of lactobacilli through comparative genomics of 213 strains and associated genera.</title>
        <authorList>
            <person name="Sun Z."/>
            <person name="Harris H.M."/>
            <person name="McCann A."/>
            <person name="Guo C."/>
            <person name="Argimon S."/>
            <person name="Zhang W."/>
            <person name="Yang X."/>
            <person name="Jeffery I.B."/>
            <person name="Cooney J.C."/>
            <person name="Kagawa T.F."/>
            <person name="Liu W."/>
            <person name="Song Y."/>
            <person name="Salvetti E."/>
            <person name="Wrobel A."/>
            <person name="Rasinkangas P."/>
            <person name="Parkhill J."/>
            <person name="Rea M.C."/>
            <person name="O'Sullivan O."/>
            <person name="Ritari J."/>
            <person name="Douillard F.P."/>
            <person name="Paul Ross R."/>
            <person name="Yang R."/>
            <person name="Briner A.E."/>
            <person name="Felis G.E."/>
            <person name="de Vos W.M."/>
            <person name="Barrangou R."/>
            <person name="Klaenhammer T.R."/>
            <person name="Caufield P.W."/>
            <person name="Cui Y."/>
            <person name="Zhang H."/>
            <person name="O'Toole P.W."/>
        </authorList>
    </citation>
    <scope>NUCLEOTIDE SEQUENCE [LARGE SCALE GENOMIC DNA]</scope>
    <source>
        <strain evidence="2 3">DSM 20605</strain>
    </source>
</reference>
<evidence type="ECO:0000313" key="2">
    <source>
        <dbReference type="EMBL" id="KRM89071.1"/>
    </source>
</evidence>